<evidence type="ECO:0000313" key="54">
    <source>
        <dbReference type="Proteomes" id="UP000034872"/>
    </source>
</evidence>
<evidence type="ECO:0000313" key="39">
    <source>
        <dbReference type="Proteomes" id="UP000034188"/>
    </source>
</evidence>
<dbReference type="Proteomes" id="UP000034668">
    <property type="component" value="Unassembled WGS sequence"/>
</dbReference>
<dbReference type="Proteomes" id="UP000033814">
    <property type="component" value="Unassembled WGS sequence"/>
</dbReference>
<evidence type="ECO:0000313" key="7">
    <source>
        <dbReference type="EMBL" id="KKG79589.1"/>
    </source>
</evidence>
<evidence type="ECO:0000313" key="9">
    <source>
        <dbReference type="EMBL" id="KKG99691.1"/>
    </source>
</evidence>
<dbReference type="Proteomes" id="UP000034566">
    <property type="component" value="Unassembled WGS sequence"/>
</dbReference>
<evidence type="ECO:0000313" key="28">
    <source>
        <dbReference type="EMBL" id="KKI03913.1"/>
    </source>
</evidence>
<evidence type="ECO:0000313" key="43">
    <source>
        <dbReference type="Proteomes" id="UP000034468"/>
    </source>
</evidence>
<evidence type="ECO:0000313" key="34">
    <source>
        <dbReference type="Proteomes" id="UP000033933"/>
    </source>
</evidence>
<dbReference type="Proteomes" id="UP000034232">
    <property type="component" value="Unassembled WGS sequence"/>
</dbReference>
<dbReference type="Proteomes" id="UP000034040">
    <property type="component" value="Unassembled WGS sequence"/>
</dbReference>
<dbReference type="EMBL" id="JJQJ01000215">
    <property type="protein sequence ID" value="KKH44251.1"/>
    <property type="molecule type" value="Genomic_DNA"/>
</dbReference>
<evidence type="ECO:0000313" key="41">
    <source>
        <dbReference type="Proteomes" id="UP000034253"/>
    </source>
</evidence>
<evidence type="ECO:0000313" key="25">
    <source>
        <dbReference type="EMBL" id="KKH95066.1"/>
    </source>
</evidence>
<evidence type="ECO:0000313" key="6">
    <source>
        <dbReference type="EMBL" id="KKG61166.1"/>
    </source>
</evidence>
<dbReference type="EMBL" id="JJQM01000033">
    <property type="protein sequence ID" value="KKH57650.1"/>
    <property type="molecule type" value="Genomic_DNA"/>
</dbReference>
<evidence type="ECO:0000313" key="40">
    <source>
        <dbReference type="Proteomes" id="UP000034232"/>
    </source>
</evidence>
<dbReference type="Proteomes" id="UP000034152">
    <property type="component" value="Unassembled WGS sequence"/>
</dbReference>
<dbReference type="Proteomes" id="UP000033933">
    <property type="component" value="Unassembled WGS sequence"/>
</dbReference>
<evidence type="ECO:0000313" key="44">
    <source>
        <dbReference type="Proteomes" id="UP000034547"/>
    </source>
</evidence>
<dbReference type="EMBL" id="JJPK01000127">
    <property type="protein sequence ID" value="KKG57709.1"/>
    <property type="molecule type" value="Genomic_DNA"/>
</dbReference>
<dbReference type="EMBL" id="JJQQ01000155">
    <property type="protein sequence ID" value="KKH64101.1"/>
    <property type="molecule type" value="Genomic_DNA"/>
</dbReference>
<evidence type="ECO:0000313" key="57">
    <source>
        <dbReference type="Proteomes" id="UP000300067"/>
    </source>
</evidence>
<gene>
    <name evidence="29" type="ORF">DKM28_02025</name>
    <name evidence="3" type="ORF">DU31_03705</name>
    <name evidence="4" type="ORF">DU33_06565</name>
    <name evidence="2" type="ORF">DU40_06030</name>
    <name evidence="5" type="ORF">DU45_03440</name>
    <name evidence="1" type="ORF">DU47_16835</name>
    <name evidence="14" type="ORF">DU50_03325</name>
    <name evidence="12" type="ORF">DU54_03685</name>
    <name evidence="7" type="ORF">DU55_07020</name>
    <name evidence="10" type="ORF">DU56_05330</name>
    <name evidence="6" type="ORF">DU64_04510</name>
    <name evidence="9" type="ORF">DU66_03600</name>
    <name evidence="11" type="ORF">DU68_05575</name>
    <name evidence="8" type="ORF">DU69_01750</name>
    <name evidence="18" type="ORF">DU73_16905</name>
    <name evidence="16" type="ORF">DU75_03410</name>
    <name evidence="15" type="ORF">DU76_04530</name>
    <name evidence="20" type="ORF">DU77_05640</name>
    <name evidence="21" type="ORF">DU78_18210</name>
    <name evidence="26" type="ORF">DU79_16275</name>
    <name evidence="23" type="ORF">DU80_20340</name>
    <name evidence="28" type="ORF">DU81_05090</name>
    <name evidence="22" type="ORF">DU82_05355</name>
    <name evidence="27" type="ORF">DU83_05335</name>
    <name evidence="25" type="ORF">DU84_06480</name>
    <name evidence="13" type="ORF">DU85_00740</name>
    <name evidence="19" type="ORF">DU86_04880</name>
    <name evidence="17" type="ORF">DU87_18665</name>
    <name evidence="24" type="ORF">DU88_14610</name>
</gene>
<reference evidence="30 31" key="1">
    <citation type="journal article" date="2015" name="ISME J.">
        <title>Genomic and phenotypic differentiation among Methanosarcina mazei populations from Columbia River sediment.</title>
        <authorList>
            <person name="Youngblut N.D."/>
            <person name="Wirth J.S."/>
            <person name="Henriksen J.R."/>
            <person name="Smith M."/>
            <person name="Simon H."/>
            <person name="Metcalf W.W."/>
            <person name="Whitaker R.J."/>
        </authorList>
    </citation>
    <scope>NUCLEOTIDE SEQUENCE [LARGE SCALE GENOMIC DNA]</scope>
    <source>
        <strain evidence="12 51">1.H.A.1A.1</strain>
        <strain evidence="14 35">1.H.A.1A.3</strain>
        <strain evidence="13 32">1.H.A.1A.6</strain>
        <strain evidence="15 40">1.H.A.2.3</strain>
        <strain evidence="16 50">1.H.A.2.7</strain>
        <strain evidence="18">1.H.A.2.8</strain>
        <strain evidence="17 34">1.H.M.0.1</strain>
        <strain evidence="19 55">1.H.M.1A.1</strain>
        <strain evidence="20 36">1.H.M.1A.2</strain>
        <strain evidence="21 53">1.H.M.1A.3</strain>
        <strain evidence="23 38">1.H.M.2.1</strain>
        <strain evidence="22 30">1.H.M.2.2</strain>
        <strain evidence="24 56">1.H.M.2.3</strain>
        <strain evidence="26 49">1.H.M.2.4</strain>
        <strain evidence="25 54">1.H.T.2.1</strain>
        <strain evidence="28 33">1.H.T.2.3</strain>
        <strain evidence="27 44">1.H.T.2.5</strain>
        <strain evidence="3 37">2.F.A.2.3</strain>
        <strain evidence="1 46">2.F.A.2.4</strain>
        <strain evidence="2 47">2.F.T.0.2</strain>
        <strain evidence="4 39">3.F.T.1A.1</strain>
        <strain evidence="6 42">3.F.T.1A.2</strain>
        <strain evidence="5 45">3.F.T.1A.4</strain>
        <strain evidence="7 52">3.H.A.2.4</strain>
        <strain evidence="8 48">3.H.M.1A.1</strain>
        <strain evidence="9 43">3.H.M.1B.1</strain>
        <strain evidence="11 31">3.H.M.1B.2</strain>
        <strain evidence="10 41">3.H.M.1B.5</strain>
    </source>
</reference>
<evidence type="ECO:0000313" key="5">
    <source>
        <dbReference type="EMBL" id="KKG57709.1"/>
    </source>
</evidence>
<dbReference type="EMBL" id="JJOT01000099">
    <property type="protein sequence ID" value="KKG00308.1"/>
    <property type="molecule type" value="Genomic_DNA"/>
</dbReference>
<evidence type="ECO:0000313" key="38">
    <source>
        <dbReference type="Proteomes" id="UP000034152"/>
    </source>
</evidence>
<evidence type="ECO:0000313" key="19">
    <source>
        <dbReference type="EMBL" id="KKH70780.1"/>
    </source>
</evidence>
<dbReference type="Proteomes" id="UP000034021">
    <property type="component" value="Unassembled WGS sequence"/>
</dbReference>
<dbReference type="EMBL" id="JJPT01000164">
    <property type="protein sequence ID" value="KKG87354.1"/>
    <property type="molecule type" value="Genomic_DNA"/>
</dbReference>
<dbReference type="EMBL" id="JJQV01000034">
    <property type="protein sequence ID" value="KKH85130.1"/>
    <property type="molecule type" value="Genomic_DNA"/>
</dbReference>
<dbReference type="Proteomes" id="UP000033864">
    <property type="component" value="Unassembled WGS sequence"/>
</dbReference>
<dbReference type="Proteomes" id="UP000034925">
    <property type="component" value="Unassembled WGS sequence"/>
</dbReference>
<dbReference type="PATRIC" id="fig|2209.42.peg.1473"/>
<evidence type="ECO:0000313" key="4">
    <source>
        <dbReference type="EMBL" id="KKG51746.1"/>
    </source>
</evidence>
<dbReference type="EMBL" id="JJPP01000081">
    <property type="protein sequence ID" value="KKG79589.1"/>
    <property type="molecule type" value="Genomic_DNA"/>
</dbReference>
<dbReference type="EMBL" id="JJQU01000116">
    <property type="protein sequence ID" value="KKH85847.1"/>
    <property type="molecule type" value="Genomic_DNA"/>
</dbReference>
<evidence type="ECO:0000313" key="15">
    <source>
        <dbReference type="EMBL" id="KKH57650.1"/>
    </source>
</evidence>
<dbReference type="EMBL" id="JJQP01000194">
    <property type="protein sequence ID" value="KKH64422.1"/>
    <property type="molecule type" value="Genomic_DNA"/>
</dbReference>
<dbReference type="Proteomes" id="UP000034188">
    <property type="component" value="Unassembled WGS sequence"/>
</dbReference>
<dbReference type="EMBL" id="JJPW01000067">
    <property type="protein sequence ID" value="KKG99784.1"/>
    <property type="molecule type" value="Genomic_DNA"/>
</dbReference>
<keyword evidence="46" id="KW-1185">Reference proteome</keyword>
<evidence type="ECO:0000313" key="35">
    <source>
        <dbReference type="Proteomes" id="UP000034021"/>
    </source>
</evidence>
<dbReference type="EMBL" id="JJQG01000030">
    <property type="protein sequence ID" value="KKH42005.1"/>
    <property type="molecule type" value="Genomic_DNA"/>
</dbReference>
<dbReference type="Proteomes" id="UP000034758">
    <property type="component" value="Unassembled WGS sequence"/>
</dbReference>
<dbReference type="Proteomes" id="UP000034937">
    <property type="component" value="Unassembled WGS sequence"/>
</dbReference>
<evidence type="ECO:0000313" key="1">
    <source>
        <dbReference type="EMBL" id="KKF98587.1"/>
    </source>
</evidence>
<evidence type="ECO:0000313" key="13">
    <source>
        <dbReference type="EMBL" id="KKH44251.1"/>
    </source>
</evidence>
<evidence type="ECO:0000313" key="22">
    <source>
        <dbReference type="EMBL" id="KKH85130.1"/>
    </source>
</evidence>
<dbReference type="EMBL" id="JJPJ01000088">
    <property type="protein sequence ID" value="KKG61166.1"/>
    <property type="molecule type" value="Genomic_DNA"/>
</dbReference>
<evidence type="ECO:0000313" key="24">
    <source>
        <dbReference type="EMBL" id="KKH87800.1"/>
    </source>
</evidence>
<dbReference type="EMBL" id="JJPU01000055">
    <property type="protein sequence ID" value="KKG99691.1"/>
    <property type="molecule type" value="Genomic_DNA"/>
</dbReference>
<evidence type="ECO:0000313" key="50">
    <source>
        <dbReference type="Proteomes" id="UP000034692"/>
    </source>
</evidence>
<evidence type="ECO:0000313" key="17">
    <source>
        <dbReference type="EMBL" id="KKH64101.1"/>
    </source>
</evidence>
<dbReference type="Proteomes" id="UP000034142">
    <property type="component" value="Unassembled WGS sequence"/>
</dbReference>
<dbReference type="Proteomes" id="UP000034842">
    <property type="component" value="Unassembled WGS sequence"/>
</dbReference>
<evidence type="ECO:0000313" key="3">
    <source>
        <dbReference type="EMBL" id="KKG08458.1"/>
    </source>
</evidence>
<dbReference type="EMBL" id="JJRB01000137">
    <property type="protein sequence ID" value="KKI00773.1"/>
    <property type="molecule type" value="Genomic_DNA"/>
</dbReference>
<evidence type="ECO:0000313" key="53">
    <source>
        <dbReference type="Proteomes" id="UP000034842"/>
    </source>
</evidence>
<dbReference type="Proteomes" id="UP000034597">
    <property type="component" value="Unassembled WGS sequence"/>
</dbReference>
<dbReference type="EMBL" id="JJQH01000010">
    <property type="protein sequence ID" value="KKH44565.1"/>
    <property type="molecule type" value="Genomic_DNA"/>
</dbReference>
<evidence type="ECO:0000313" key="30">
    <source>
        <dbReference type="Proteomes" id="UP000033814"/>
    </source>
</evidence>
<dbReference type="Proteomes" id="UP000034692">
    <property type="component" value="Unassembled WGS sequence"/>
</dbReference>
<evidence type="ECO:0000313" key="29">
    <source>
        <dbReference type="EMBL" id="QCR14987.1"/>
    </source>
</evidence>
<dbReference type="EMBL" id="CP029709">
    <property type="protein sequence ID" value="QCR14987.1"/>
    <property type="molecule type" value="Genomic_DNA"/>
</dbReference>
<dbReference type="EMBL" id="JJOS01000127">
    <property type="protein sequence ID" value="KKF98587.1"/>
    <property type="molecule type" value="Genomic_DNA"/>
</dbReference>
<evidence type="ECO:0000313" key="36">
    <source>
        <dbReference type="Proteomes" id="UP000034040"/>
    </source>
</evidence>
<evidence type="ECO:0000313" key="52">
    <source>
        <dbReference type="Proteomes" id="UP000034817"/>
    </source>
</evidence>
<dbReference type="EMBL" id="JJQZ01000102">
    <property type="protein sequence ID" value="KKH95066.1"/>
    <property type="molecule type" value="Genomic_DNA"/>
</dbReference>
<evidence type="ECO:0000313" key="49">
    <source>
        <dbReference type="Proteomes" id="UP000034668"/>
    </source>
</evidence>
<dbReference type="Proteomes" id="UP000034547">
    <property type="component" value="Unassembled WGS sequence"/>
</dbReference>
<proteinExistence type="predicted"/>
<dbReference type="Proteomes" id="UP000034578">
    <property type="component" value="Unassembled WGS sequence"/>
</dbReference>
<dbReference type="EMBL" id="JJQO01000312">
    <property type="protein sequence ID" value="KKH59779.1"/>
    <property type="molecule type" value="Genomic_DNA"/>
</dbReference>
<dbReference type="Proteomes" id="UP000033835">
    <property type="component" value="Unassembled WGS sequence"/>
</dbReference>
<reference evidence="29 57" key="2">
    <citation type="submission" date="2018-05" db="EMBL/GenBank/DDBJ databases">
        <title>Methanosarcina gilichinskyana sp. nov., a novel methanogenic archaeon isolated from Holocene permafrost, North East Russia.</title>
        <authorList>
            <person name="Oshurkova V."/>
            <person name="Meer M."/>
            <person name="Bochkareva O."/>
            <person name="Shcherbakova V."/>
        </authorList>
    </citation>
    <scope>NUCLEOTIDE SEQUENCE [LARGE SCALE GENOMIC DNA]</scope>
    <source>
        <strain evidence="29 57">JL01</strain>
    </source>
</reference>
<evidence type="ECO:0000313" key="14">
    <source>
        <dbReference type="EMBL" id="KKH44565.1"/>
    </source>
</evidence>
<name>A0A0F8SC99_METMZ</name>
<evidence type="ECO:0000313" key="46">
    <source>
        <dbReference type="Proteomes" id="UP000034578"/>
    </source>
</evidence>
<evidence type="ECO:0000313" key="21">
    <source>
        <dbReference type="EMBL" id="KKH83370.1"/>
    </source>
</evidence>
<evidence type="ECO:0000313" key="48">
    <source>
        <dbReference type="Proteomes" id="UP000034657"/>
    </source>
</evidence>
<evidence type="ECO:0000313" key="47">
    <source>
        <dbReference type="Proteomes" id="UP000034597"/>
    </source>
</evidence>
<dbReference type="Proteomes" id="UP000034872">
    <property type="component" value="Unassembled WGS sequence"/>
</dbReference>
<dbReference type="EMBL" id="JJPV01000019">
    <property type="protein sequence ID" value="KKH03150.1"/>
    <property type="molecule type" value="Genomic_DNA"/>
</dbReference>
<dbReference type="EMBL" id="JJPI01000118">
    <property type="protein sequence ID" value="KKG51746.1"/>
    <property type="molecule type" value="Genomic_DNA"/>
</dbReference>
<sequence length="128" mass="14235">MGEDYFPEYPFCLNLFSFSFSSGRLLPKNFHSEHGIPLQCSKGISCAFFIPYPDGVSAEKATAACGVQVIFWHVSSAAIAASKNSMFAENKLPGQVQILFQADLFTAPAIRSIEVQYFTRFILGYIYI</sequence>
<evidence type="ECO:0000313" key="26">
    <source>
        <dbReference type="EMBL" id="KKI00178.1"/>
    </source>
</evidence>
<evidence type="ECO:0000313" key="10">
    <source>
        <dbReference type="EMBL" id="KKG99784.1"/>
    </source>
</evidence>
<dbReference type="Proteomes" id="UP000300067">
    <property type="component" value="Chromosome"/>
</dbReference>
<dbReference type="EMBL" id="JJOR01000015">
    <property type="protein sequence ID" value="KKG08458.1"/>
    <property type="molecule type" value="Genomic_DNA"/>
</dbReference>
<evidence type="ECO:0000313" key="20">
    <source>
        <dbReference type="EMBL" id="KKH71618.1"/>
    </source>
</evidence>
<protein>
    <submittedName>
        <fullName evidence="24">Uncharacterized protein</fullName>
    </submittedName>
</protein>
<organism evidence="24 56">
    <name type="scientific">Methanosarcina mazei</name>
    <name type="common">Methanosarcina frisia</name>
    <dbReference type="NCBI Taxonomy" id="2209"/>
    <lineage>
        <taxon>Archaea</taxon>
        <taxon>Methanobacteriati</taxon>
        <taxon>Methanobacteriota</taxon>
        <taxon>Stenosarchaea group</taxon>
        <taxon>Methanomicrobia</taxon>
        <taxon>Methanosarcinales</taxon>
        <taxon>Methanosarcinaceae</taxon>
        <taxon>Methanosarcina</taxon>
    </lineage>
</organism>
<evidence type="ECO:0000313" key="45">
    <source>
        <dbReference type="Proteomes" id="UP000034566"/>
    </source>
</evidence>
<evidence type="ECO:0000313" key="11">
    <source>
        <dbReference type="EMBL" id="KKH03150.1"/>
    </source>
</evidence>
<evidence type="ECO:0000313" key="37">
    <source>
        <dbReference type="Proteomes" id="UP000034142"/>
    </source>
</evidence>
<dbReference type="EMBL" id="JJQX01000004">
    <property type="protein sequence ID" value="KKI00178.1"/>
    <property type="molecule type" value="Genomic_DNA"/>
</dbReference>
<evidence type="ECO:0000313" key="18">
    <source>
        <dbReference type="EMBL" id="KKH64422.1"/>
    </source>
</evidence>
<evidence type="ECO:0000313" key="32">
    <source>
        <dbReference type="Proteomes" id="UP000033864"/>
    </source>
</evidence>
<evidence type="ECO:0000313" key="16">
    <source>
        <dbReference type="EMBL" id="KKH59779.1"/>
    </source>
</evidence>
<evidence type="ECO:0000313" key="27">
    <source>
        <dbReference type="EMBL" id="KKI00773.1"/>
    </source>
</evidence>
<accession>A0A0F8SC99</accession>
<evidence type="ECO:0000313" key="56">
    <source>
        <dbReference type="Proteomes" id="UP000034937"/>
    </source>
</evidence>
<dbReference type="Proteomes" id="UP000034253">
    <property type="component" value="Unassembled WGS sequence"/>
</dbReference>
<dbReference type="EMBL" id="JJQR01000169">
    <property type="protein sequence ID" value="KKH70780.1"/>
    <property type="molecule type" value="Genomic_DNA"/>
</dbReference>
<dbReference type="Proteomes" id="UP000034657">
    <property type="component" value="Unassembled WGS sequence"/>
</dbReference>
<dbReference type="Proteomes" id="UP000033885">
    <property type="component" value="Unassembled WGS sequence"/>
</dbReference>
<evidence type="ECO:0000313" key="12">
    <source>
        <dbReference type="EMBL" id="KKH42005.1"/>
    </source>
</evidence>
<dbReference type="EMBL" id="JJQW01000073">
    <property type="protein sequence ID" value="KKH87800.1"/>
    <property type="molecule type" value="Genomic_DNA"/>
</dbReference>
<evidence type="ECO:0000313" key="51">
    <source>
        <dbReference type="Proteomes" id="UP000034758"/>
    </source>
</evidence>
<dbReference type="Proteomes" id="UP000034817">
    <property type="component" value="Unassembled WGS sequence"/>
</dbReference>
<evidence type="ECO:0000313" key="2">
    <source>
        <dbReference type="EMBL" id="KKG00308.1"/>
    </source>
</evidence>
<dbReference type="EMBL" id="JJQS01000132">
    <property type="protein sequence ID" value="KKH71618.1"/>
    <property type="molecule type" value="Genomic_DNA"/>
</dbReference>
<dbReference type="EMBL" id="JJRA01000073">
    <property type="protein sequence ID" value="KKI03913.1"/>
    <property type="molecule type" value="Genomic_DNA"/>
</dbReference>
<dbReference type="EMBL" id="JJQT01000006">
    <property type="protein sequence ID" value="KKH83370.1"/>
    <property type="molecule type" value="Genomic_DNA"/>
</dbReference>
<evidence type="ECO:0000313" key="55">
    <source>
        <dbReference type="Proteomes" id="UP000034925"/>
    </source>
</evidence>
<evidence type="ECO:0000313" key="33">
    <source>
        <dbReference type="Proteomes" id="UP000033885"/>
    </source>
</evidence>
<dbReference type="Proteomes" id="UP000034279">
    <property type="component" value="Unassembled WGS sequence"/>
</dbReference>
<evidence type="ECO:0000313" key="23">
    <source>
        <dbReference type="EMBL" id="KKH85847.1"/>
    </source>
</evidence>
<evidence type="ECO:0000313" key="42">
    <source>
        <dbReference type="Proteomes" id="UP000034279"/>
    </source>
</evidence>
<evidence type="ECO:0000313" key="8">
    <source>
        <dbReference type="EMBL" id="KKG87354.1"/>
    </source>
</evidence>
<dbReference type="AlphaFoldDB" id="A0A0F8SC99"/>
<evidence type="ECO:0000313" key="31">
    <source>
        <dbReference type="Proteomes" id="UP000033835"/>
    </source>
</evidence>
<dbReference type="Proteomes" id="UP000034468">
    <property type="component" value="Unassembled WGS sequence"/>
</dbReference>